<comment type="caution">
    <text evidence="2">The sequence shown here is derived from an EMBL/GenBank/DDBJ whole genome shotgun (WGS) entry which is preliminary data.</text>
</comment>
<dbReference type="OrthoDB" id="142840at2157"/>
<evidence type="ECO:0000313" key="2">
    <source>
        <dbReference type="EMBL" id="TGC09424.1"/>
    </source>
</evidence>
<keyword evidence="1" id="KW-0812">Transmembrane</keyword>
<keyword evidence="1" id="KW-0472">Membrane</keyword>
<dbReference type="AlphaFoldDB" id="A0A4E0PVY7"/>
<dbReference type="InterPro" id="IPR027417">
    <property type="entry name" value="P-loop_NTPase"/>
</dbReference>
<protein>
    <submittedName>
        <fullName evidence="2">Uncharacterized protein</fullName>
    </submittedName>
</protein>
<evidence type="ECO:0000313" key="3">
    <source>
        <dbReference type="Proteomes" id="UP000297295"/>
    </source>
</evidence>
<name>A0A4E0PVY7_9EURY</name>
<sequence length="885" mass="102217">MSSTDDIRTQLALYILNYANGVYKIHKTTRAGATTSLVLACLILGIPVLILEPTNRIITQTVIADVKAISEKKDAIIIHVPSNFKCKLNKKMIKDNPDYGDFDFLPLPTKCAGDDEHPPCEYYEECPVTEIQRAEEFDVLCITYDKLVAIIKTAEMFPYSHYTDILEKIDKQVGVVILDEVHGLQYDKTSEINLFENDDKFASKFLDKIKKANKSDVNKFVILENVISNYQETINTNAINAAAQQLKNQFLFRNLENGNWFNYKHTRKAENTEFKDFFCQKEKYNPYKHEFETISIDQDNVTIESVAELMDLTAIRHEYNISMDEITAVFRILNTVTNKELIVKARKISEENKDDTLDFNIVAINNDFKKHISKFLQGMQYNKLNISGCDKKVTTTKIIFLTTATFGSYDYSQLFHPNTEIEDIIFGENGDPLRTNNNHYLFYDTKSFTSRGKYSVYNQRYEIRESCIDIMNIFGPEKCIIFCRNKDEYILFKDLFDEHYKDVEQKPFVTYYRSSESIGVKSHYRVGIHIGLAHIPSDSHDLSCDTVEESRILAEEQMHGDTWQAASRPKDPSGKEPSISIFLGVTERDVRNLSSWGVGRKPEIIPPEKKGMKKGVNVHIEGEKISAPIIIDTRDWEETLIMSVVCKYGLYSSPQTIEYYECNNLMNNSVKDELSVNSKADLLTNFFSDVKTQVKRKNRTFSKKDKILDEKIMHQHLSGDKNVYYHSSSRMTEYIMFESESEIHIGKLKLFFDTNNLPYAIEKLNNKYRVWIFSRKVNSLQAQLFGYNILKAVKFKTNGKNMECTMYPNTVKPKKKGSTEDLIQLPFGKHSQILHYGQFIDDFEMDIGIVDIMENDIYNTFKVQGLGKVLSMFRATNQQNEKVEA</sequence>
<dbReference type="EMBL" id="PGGK01000005">
    <property type="protein sequence ID" value="TGC09424.1"/>
    <property type="molecule type" value="Genomic_DNA"/>
</dbReference>
<feature type="transmembrane region" description="Helical" evidence="1">
    <location>
        <begin position="31"/>
        <end position="51"/>
    </location>
</feature>
<dbReference type="RefSeq" id="WP_135389463.1">
    <property type="nucleotide sequence ID" value="NZ_PGGK01000005.1"/>
</dbReference>
<organism evidence="2 3">
    <name type="scientific">Methanolobus halotolerans</name>
    <dbReference type="NCBI Taxonomy" id="2052935"/>
    <lineage>
        <taxon>Archaea</taxon>
        <taxon>Methanobacteriati</taxon>
        <taxon>Methanobacteriota</taxon>
        <taxon>Stenosarchaea group</taxon>
        <taxon>Methanomicrobia</taxon>
        <taxon>Methanosarcinales</taxon>
        <taxon>Methanosarcinaceae</taxon>
        <taxon>Methanolobus</taxon>
    </lineage>
</organism>
<evidence type="ECO:0000256" key="1">
    <source>
        <dbReference type="SAM" id="Phobius"/>
    </source>
</evidence>
<gene>
    <name evidence="2" type="ORF">CUN85_06235</name>
</gene>
<dbReference type="SUPFAM" id="SSF52540">
    <property type="entry name" value="P-loop containing nucleoside triphosphate hydrolases"/>
    <property type="match status" value="1"/>
</dbReference>
<proteinExistence type="predicted"/>
<reference evidence="2 3" key="1">
    <citation type="submission" date="2017-11" db="EMBL/GenBank/DDBJ databases">
        <title>Isolation and Characterization of Methanogenic Archaea from Saline Meromictic Lake at Siberia.</title>
        <authorList>
            <person name="Shen Y."/>
            <person name="Huang H.-H."/>
            <person name="Lai M.-C."/>
            <person name="Chen S.-C."/>
        </authorList>
    </citation>
    <scope>NUCLEOTIDE SEQUENCE [LARGE SCALE GENOMIC DNA]</scope>
    <source>
        <strain evidence="2 3">SY-01</strain>
    </source>
</reference>
<keyword evidence="3" id="KW-1185">Reference proteome</keyword>
<accession>A0A4E0PVY7</accession>
<dbReference type="Proteomes" id="UP000297295">
    <property type="component" value="Unassembled WGS sequence"/>
</dbReference>
<keyword evidence="1" id="KW-1133">Transmembrane helix</keyword>